<dbReference type="Pfam" id="PF05978">
    <property type="entry name" value="UNC-93"/>
    <property type="match status" value="1"/>
</dbReference>
<evidence type="ECO:0000256" key="4">
    <source>
        <dbReference type="ARBA" id="ARBA00022989"/>
    </source>
</evidence>
<dbReference type="GO" id="GO:0015459">
    <property type="term" value="F:potassium channel regulator activity"/>
    <property type="evidence" value="ECO:0007669"/>
    <property type="project" value="TreeGrafter"/>
</dbReference>
<reference evidence="8" key="2">
    <citation type="submission" date="2023-05" db="EMBL/GenBank/DDBJ databases">
        <authorList>
            <person name="Fouks B."/>
        </authorList>
    </citation>
    <scope>NUCLEOTIDE SEQUENCE</scope>
    <source>
        <strain evidence="8">Stay&amp;Tobe</strain>
        <tissue evidence="8">Testes</tissue>
    </source>
</reference>
<keyword evidence="5 7" id="KW-0472">Membrane</keyword>
<proteinExistence type="inferred from homology"/>
<evidence type="ECO:0000256" key="6">
    <source>
        <dbReference type="SAM" id="MobiDB-lite"/>
    </source>
</evidence>
<dbReference type="InterPro" id="IPR036259">
    <property type="entry name" value="MFS_trans_sf"/>
</dbReference>
<dbReference type="PANTHER" id="PTHR19444:SF50">
    <property type="match status" value="1"/>
</dbReference>
<comment type="caution">
    <text evidence="8">The sequence shown here is derived from an EMBL/GenBank/DDBJ whole genome shotgun (WGS) entry which is preliminary data.</text>
</comment>
<evidence type="ECO:0000256" key="3">
    <source>
        <dbReference type="ARBA" id="ARBA00022692"/>
    </source>
</evidence>
<sequence>MSTKCGNLALNINVDICKEIKKTKPEDKVALAEDPPSCQEDDPPSLEVNDIDQSNDTNRIITENEEIANDNDNPSTSKEDSSSPAIIQVNKDIVKYVSFSTSGEKDIVESVSSAKTRVLQVNAELSKYNIPANLVLSLSLEKKTEENEAHIASRDSLKKLEIENSEYVEGYAPGETSRIMRNIVVISIAFMVHFTAFCGTSNLQSSINAVEGLGTASLMAIYISMMTSTIFLPVIVIRWLGCKWTMPVSFVCYMPYILAQVYARFYTLIPAGLLDGMGAGPLWCAKCIYLNVVAEIYSKITGVSVETVLARFFGIFFMIYELSEVWGNLISSAVLSRGRQTINASLDLAEICGVNFCPGSELVSNPNLERPSDEKVWTFVLIYLGCMVLACLIIAFGVDSLKRYNEAGRVGSGTGVTGMKLLIVTVKLLKDPKQLLLLPITAWLGVGQVFRGSDFTIAYVSCAWGISNIGYVMIVYGITHSLSAILTGYIVKLTGRLFTVWSAMVLQIGIIATLLIWKPEPTDAVIFFSISGIWGIVDGVWLVQINALCGMLFPGNEEAAYSNYRVWRSMGFILAYAYSPYLCTSTKIYILLGLLIAGMIGYVIIEWGETRRKKDENCKQLIQ</sequence>
<dbReference type="Proteomes" id="UP001233999">
    <property type="component" value="Unassembled WGS sequence"/>
</dbReference>
<evidence type="ECO:0000313" key="8">
    <source>
        <dbReference type="EMBL" id="KAJ9585939.1"/>
    </source>
</evidence>
<evidence type="ECO:0008006" key="10">
    <source>
        <dbReference type="Google" id="ProtNLM"/>
    </source>
</evidence>
<feature type="transmembrane region" description="Helical" evidence="7">
    <location>
        <begin position="469"/>
        <end position="491"/>
    </location>
</feature>
<accession>A0AAD7ZS85</accession>
<evidence type="ECO:0000256" key="2">
    <source>
        <dbReference type="ARBA" id="ARBA00009172"/>
    </source>
</evidence>
<dbReference type="GO" id="GO:0006937">
    <property type="term" value="P:regulation of muscle contraction"/>
    <property type="evidence" value="ECO:0007669"/>
    <property type="project" value="TreeGrafter"/>
</dbReference>
<keyword evidence="9" id="KW-1185">Reference proteome</keyword>
<keyword evidence="4 7" id="KW-1133">Transmembrane helix</keyword>
<comment type="subcellular location">
    <subcellularLocation>
        <location evidence="1">Membrane</location>
        <topology evidence="1">Multi-pass membrane protein</topology>
    </subcellularLocation>
</comment>
<name>A0AAD7ZS85_DIPPU</name>
<evidence type="ECO:0000256" key="7">
    <source>
        <dbReference type="SAM" id="Phobius"/>
    </source>
</evidence>
<dbReference type="GO" id="GO:0055120">
    <property type="term" value="C:striated muscle dense body"/>
    <property type="evidence" value="ECO:0007669"/>
    <property type="project" value="TreeGrafter"/>
</dbReference>
<evidence type="ECO:0000313" key="9">
    <source>
        <dbReference type="Proteomes" id="UP001233999"/>
    </source>
</evidence>
<comment type="similarity">
    <text evidence="2">Belongs to the unc-93 family.</text>
</comment>
<dbReference type="SUPFAM" id="SSF103473">
    <property type="entry name" value="MFS general substrate transporter"/>
    <property type="match status" value="1"/>
</dbReference>
<feature type="transmembrane region" description="Helical" evidence="7">
    <location>
        <begin position="498"/>
        <end position="518"/>
    </location>
</feature>
<keyword evidence="3 7" id="KW-0812">Transmembrane</keyword>
<feature type="transmembrane region" description="Helical" evidence="7">
    <location>
        <begin position="588"/>
        <end position="605"/>
    </location>
</feature>
<dbReference type="PANTHER" id="PTHR19444">
    <property type="entry name" value="UNC-93 RELATED"/>
    <property type="match status" value="1"/>
</dbReference>
<gene>
    <name evidence="8" type="ORF">L9F63_020416</name>
</gene>
<feature type="transmembrane region" description="Helical" evidence="7">
    <location>
        <begin position="183"/>
        <end position="203"/>
    </location>
</feature>
<feature type="transmembrane region" description="Helical" evidence="7">
    <location>
        <begin position="376"/>
        <end position="398"/>
    </location>
</feature>
<dbReference type="GO" id="GO:0005886">
    <property type="term" value="C:plasma membrane"/>
    <property type="evidence" value="ECO:0007669"/>
    <property type="project" value="TreeGrafter"/>
</dbReference>
<dbReference type="InterPro" id="IPR051951">
    <property type="entry name" value="UNC-93_regulatory"/>
</dbReference>
<dbReference type="AlphaFoldDB" id="A0AAD7ZS85"/>
<dbReference type="EMBL" id="JASPKZ010007232">
    <property type="protein sequence ID" value="KAJ9585939.1"/>
    <property type="molecule type" value="Genomic_DNA"/>
</dbReference>
<dbReference type="InterPro" id="IPR010291">
    <property type="entry name" value="Ion_channel_UNC-93"/>
</dbReference>
<evidence type="ECO:0000256" key="1">
    <source>
        <dbReference type="ARBA" id="ARBA00004141"/>
    </source>
</evidence>
<dbReference type="GO" id="GO:0043266">
    <property type="term" value="P:regulation of potassium ion transport"/>
    <property type="evidence" value="ECO:0007669"/>
    <property type="project" value="TreeGrafter"/>
</dbReference>
<feature type="region of interest" description="Disordered" evidence="6">
    <location>
        <begin position="24"/>
        <end position="84"/>
    </location>
</feature>
<protein>
    <recommendedName>
        <fullName evidence="10">UNC93-like protein</fullName>
    </recommendedName>
</protein>
<feature type="transmembrane region" description="Helical" evidence="7">
    <location>
        <begin position="215"/>
        <end position="237"/>
    </location>
</feature>
<feature type="transmembrane region" description="Helical" evidence="7">
    <location>
        <begin position="524"/>
        <end position="553"/>
    </location>
</feature>
<dbReference type="Gene3D" id="1.20.1250.20">
    <property type="entry name" value="MFS general substrate transporter like domains"/>
    <property type="match status" value="1"/>
</dbReference>
<organism evidence="8 9">
    <name type="scientific">Diploptera punctata</name>
    <name type="common">Pacific beetle cockroach</name>
    <dbReference type="NCBI Taxonomy" id="6984"/>
    <lineage>
        <taxon>Eukaryota</taxon>
        <taxon>Metazoa</taxon>
        <taxon>Ecdysozoa</taxon>
        <taxon>Arthropoda</taxon>
        <taxon>Hexapoda</taxon>
        <taxon>Insecta</taxon>
        <taxon>Pterygota</taxon>
        <taxon>Neoptera</taxon>
        <taxon>Polyneoptera</taxon>
        <taxon>Dictyoptera</taxon>
        <taxon>Blattodea</taxon>
        <taxon>Blaberoidea</taxon>
        <taxon>Blaberidae</taxon>
        <taxon>Diplopterinae</taxon>
        <taxon>Diploptera</taxon>
    </lineage>
</organism>
<evidence type="ECO:0000256" key="5">
    <source>
        <dbReference type="ARBA" id="ARBA00023136"/>
    </source>
</evidence>
<feature type="compositionally biased region" description="Polar residues" evidence="6">
    <location>
        <begin position="51"/>
        <end position="61"/>
    </location>
</feature>
<feature type="transmembrane region" description="Helical" evidence="7">
    <location>
        <begin position="244"/>
        <end position="262"/>
    </location>
</feature>
<reference evidence="8" key="1">
    <citation type="journal article" date="2023" name="IScience">
        <title>Live-bearing cockroach genome reveals convergent evolutionary mechanisms linked to viviparity in insects and beyond.</title>
        <authorList>
            <person name="Fouks B."/>
            <person name="Harrison M.C."/>
            <person name="Mikhailova A.A."/>
            <person name="Marchal E."/>
            <person name="English S."/>
            <person name="Carruthers M."/>
            <person name="Jennings E.C."/>
            <person name="Chiamaka E.L."/>
            <person name="Frigard R.A."/>
            <person name="Pippel M."/>
            <person name="Attardo G.M."/>
            <person name="Benoit J.B."/>
            <person name="Bornberg-Bauer E."/>
            <person name="Tobe S.S."/>
        </authorList>
    </citation>
    <scope>NUCLEOTIDE SEQUENCE</scope>
    <source>
        <strain evidence="8">Stay&amp;Tobe</strain>
    </source>
</reference>